<keyword evidence="2" id="KW-1185">Reference proteome</keyword>
<name>A0ABY4V727_9GAMM</name>
<dbReference type="Proteomes" id="UP001055658">
    <property type="component" value="Chromosome"/>
</dbReference>
<evidence type="ECO:0000313" key="1">
    <source>
        <dbReference type="EMBL" id="USD19730.1"/>
    </source>
</evidence>
<reference evidence="1" key="1">
    <citation type="submission" date="2022-02" db="EMBL/GenBank/DDBJ databases">
        <title>Coral-associated bacteria.</title>
        <authorList>
            <person name="Tang K."/>
            <person name="Wang X."/>
        </authorList>
    </citation>
    <scope>NUCLEOTIDE SEQUENCE</scope>
    <source>
        <strain evidence="1">SCSIO 43006</strain>
    </source>
</reference>
<protein>
    <submittedName>
        <fullName evidence="1">Uncharacterized protein</fullName>
    </submittedName>
</protein>
<sequence length="60" mass="7104">MVHRAAPFEFREPQLFFYVRIQRIPVAPAHTNTPTTSADYYSMRDAPKTDIESFTEMYNF</sequence>
<evidence type="ECO:0000313" key="2">
    <source>
        <dbReference type="Proteomes" id="UP001055658"/>
    </source>
</evidence>
<gene>
    <name evidence="1" type="ORF">MJO52_11605</name>
</gene>
<organism evidence="1 2">
    <name type="scientific">Microbulbifer variabilis</name>
    <dbReference type="NCBI Taxonomy" id="266805"/>
    <lineage>
        <taxon>Bacteria</taxon>
        <taxon>Pseudomonadati</taxon>
        <taxon>Pseudomonadota</taxon>
        <taxon>Gammaproteobacteria</taxon>
        <taxon>Cellvibrionales</taxon>
        <taxon>Microbulbiferaceae</taxon>
        <taxon>Microbulbifer</taxon>
    </lineage>
</organism>
<dbReference type="EMBL" id="CP092418">
    <property type="protein sequence ID" value="USD19730.1"/>
    <property type="molecule type" value="Genomic_DNA"/>
</dbReference>
<dbReference type="RefSeq" id="WP_252081826.1">
    <property type="nucleotide sequence ID" value="NZ_CP092418.1"/>
</dbReference>
<proteinExistence type="predicted"/>
<accession>A0ABY4V727</accession>